<organism evidence="3 4">
    <name type="scientific">Mycobacterium [tuberculosis] TKK-01-0051</name>
    <dbReference type="NCBI Taxonomy" id="1324261"/>
    <lineage>
        <taxon>Bacteria</taxon>
        <taxon>Bacillati</taxon>
        <taxon>Actinomycetota</taxon>
        <taxon>Actinomycetes</taxon>
        <taxon>Mycobacteriales</taxon>
        <taxon>Mycobacteriaceae</taxon>
        <taxon>Mycobacterium</taxon>
        <taxon>Mycobacterium avium complex (MAC)</taxon>
    </lineage>
</organism>
<dbReference type="NCBIfam" id="NF009150">
    <property type="entry name" value="PRK12497.1-3"/>
    <property type="match status" value="1"/>
</dbReference>
<dbReference type="Proteomes" id="UP000025947">
    <property type="component" value="Unassembled WGS sequence"/>
</dbReference>
<proteinExistence type="inferred from homology"/>
<dbReference type="PATRIC" id="fig|1324261.3.peg.1979"/>
<dbReference type="InterPro" id="IPR003509">
    <property type="entry name" value="UPF0102_YraN-like"/>
</dbReference>
<evidence type="ECO:0000256" key="2">
    <source>
        <dbReference type="HAMAP-Rule" id="MF_00048"/>
    </source>
</evidence>
<dbReference type="Gene3D" id="3.40.1350.10">
    <property type="match status" value="1"/>
</dbReference>
<reference evidence="3 4" key="1">
    <citation type="submission" date="2014-04" db="EMBL/GenBank/DDBJ databases">
        <title>The Genome Sequence of Mycobacterium tuberculosis TKK-01-0051.</title>
        <authorList>
            <consortium name="The Broad Institute Genomics Platform"/>
            <consortium name="The Broad Institute Genome Sequencing Center for Infectious Disease"/>
            <person name="Earl A.M."/>
            <person name="Cohen K."/>
            <person name="Pym A."/>
            <person name="Bishai W."/>
            <person name="Maharaj K."/>
            <person name="Desjardins C."/>
            <person name="Abeel T."/>
            <person name="Young S."/>
            <person name="Zeng Q."/>
            <person name="Gargeya S."/>
            <person name="Abouelleil A."/>
            <person name="Alvarado L."/>
            <person name="Chapman S.B."/>
            <person name="Gainer-Dewar J."/>
            <person name="Goldberg J."/>
            <person name="Griggs A."/>
            <person name="Gujja S."/>
            <person name="Hansen M."/>
            <person name="Howarth C."/>
            <person name="Imamovic A."/>
            <person name="Larimer J."/>
            <person name="Murphy C."/>
            <person name="Naylor J."/>
            <person name="Pearson M."/>
            <person name="Poon T.W."/>
            <person name="Priest M."/>
            <person name="Roberts A."/>
            <person name="Saif S."/>
            <person name="Shea T."/>
            <person name="Sykes S."/>
            <person name="Wortman J."/>
            <person name="Nusbaum C."/>
            <person name="Birren B."/>
        </authorList>
    </citation>
    <scope>NUCLEOTIDE SEQUENCE [LARGE SCALE GENOMIC DNA]</scope>
    <source>
        <strain evidence="3 4">TKK-01-0051</strain>
    </source>
</reference>
<dbReference type="SUPFAM" id="SSF52980">
    <property type="entry name" value="Restriction endonuclease-like"/>
    <property type="match status" value="1"/>
</dbReference>
<dbReference type="GO" id="GO:0003676">
    <property type="term" value="F:nucleic acid binding"/>
    <property type="evidence" value="ECO:0007669"/>
    <property type="project" value="InterPro"/>
</dbReference>
<accession>A0A051U6L8</accession>
<dbReference type="AlphaFoldDB" id="A0A051U6L8"/>
<dbReference type="Pfam" id="PF02021">
    <property type="entry name" value="UPF0102"/>
    <property type="match status" value="1"/>
</dbReference>
<evidence type="ECO:0000313" key="4">
    <source>
        <dbReference type="Proteomes" id="UP000025947"/>
    </source>
</evidence>
<sequence>MTTETTMTRIQLGAMGEALAADHLMRMGFRIVARNWRCRYGELDIIARDDTTSTVVFVEVKTRTGDGYGGLAYAVTPRKVLRLRRLAGLWLAGQDQRCAAIRIDVIGVRVGRRRTPEITHLQGIG</sequence>
<dbReference type="InterPro" id="IPR011335">
    <property type="entry name" value="Restrct_endonuc-II-like"/>
</dbReference>
<dbReference type="NCBIfam" id="NF009154">
    <property type="entry name" value="PRK12497.3-3"/>
    <property type="match status" value="1"/>
</dbReference>
<comment type="similarity">
    <text evidence="1 2">Belongs to the UPF0102 family.</text>
</comment>
<dbReference type="NCBIfam" id="TIGR00252">
    <property type="entry name" value="YraN family protein"/>
    <property type="match status" value="1"/>
</dbReference>
<dbReference type="CDD" id="cd20736">
    <property type="entry name" value="PoNe_Nuclease"/>
    <property type="match status" value="1"/>
</dbReference>
<comment type="caution">
    <text evidence="3">The sequence shown here is derived from an EMBL/GenBank/DDBJ whole genome shotgun (WGS) entry which is preliminary data.</text>
</comment>
<dbReference type="NCBIfam" id="NF009153">
    <property type="entry name" value="PRK12497.3-1"/>
    <property type="match status" value="1"/>
</dbReference>
<gene>
    <name evidence="3" type="ORF">K875_01966</name>
</gene>
<dbReference type="RefSeq" id="WP_044484826.1">
    <property type="nucleotide sequence ID" value="NZ_KK328284.1"/>
</dbReference>
<evidence type="ECO:0000256" key="1">
    <source>
        <dbReference type="ARBA" id="ARBA00006738"/>
    </source>
</evidence>
<evidence type="ECO:0000313" key="3">
    <source>
        <dbReference type="EMBL" id="KBZ64578.1"/>
    </source>
</evidence>
<keyword evidence="4" id="KW-1185">Reference proteome</keyword>
<protein>
    <recommendedName>
        <fullName evidence="2">UPF0102 protein K875_01966</fullName>
    </recommendedName>
</protein>
<dbReference type="HAMAP" id="MF_00048">
    <property type="entry name" value="UPF0102"/>
    <property type="match status" value="1"/>
</dbReference>
<dbReference type="EMBL" id="JLXW01000005">
    <property type="protein sequence ID" value="KBZ64578.1"/>
    <property type="molecule type" value="Genomic_DNA"/>
</dbReference>
<dbReference type="PANTHER" id="PTHR34039">
    <property type="entry name" value="UPF0102 PROTEIN YRAN"/>
    <property type="match status" value="1"/>
</dbReference>
<dbReference type="HOGENOM" id="CLU_115353_2_3_11"/>
<dbReference type="InterPro" id="IPR011856">
    <property type="entry name" value="tRNA_endonuc-like_dom_sf"/>
</dbReference>
<name>A0A051U6L8_9MYCO</name>
<dbReference type="PANTHER" id="PTHR34039:SF1">
    <property type="entry name" value="UPF0102 PROTEIN YRAN"/>
    <property type="match status" value="1"/>
</dbReference>